<proteinExistence type="inferred from homology"/>
<feature type="region of interest" description="Disordered" evidence="5">
    <location>
        <begin position="36"/>
        <end position="66"/>
    </location>
</feature>
<dbReference type="CDD" id="cd13585">
    <property type="entry name" value="PBP2_TMBP_like"/>
    <property type="match status" value="1"/>
</dbReference>
<dbReference type="Pfam" id="PF01547">
    <property type="entry name" value="SBP_bac_1"/>
    <property type="match status" value="1"/>
</dbReference>
<dbReference type="SUPFAM" id="SSF53850">
    <property type="entry name" value="Periplasmic binding protein-like II"/>
    <property type="match status" value="1"/>
</dbReference>
<reference evidence="7" key="1">
    <citation type="journal article" date="2010" name="Stand. Genomic Sci.">
        <title>Complete genome sequence of 'Thermobaculum terrenum' type strain (YNP1).</title>
        <authorList>
            <person name="Kiss H."/>
            <person name="Cleland D."/>
            <person name="Lapidus A."/>
            <person name="Lucas S."/>
            <person name="Glavina Del Rio T."/>
            <person name="Nolan M."/>
            <person name="Tice H."/>
            <person name="Han C."/>
            <person name="Goodwin L."/>
            <person name="Pitluck S."/>
            <person name="Liolios K."/>
            <person name="Ivanova N."/>
            <person name="Mavromatis K."/>
            <person name="Ovchinnikova G."/>
            <person name="Pati A."/>
            <person name="Chen A."/>
            <person name="Palaniappan K."/>
            <person name="Land M."/>
            <person name="Hauser L."/>
            <person name="Chang Y."/>
            <person name="Jeffries C."/>
            <person name="Lu M."/>
            <person name="Brettin T."/>
            <person name="Detter J."/>
            <person name="Goker M."/>
            <person name="Tindall B."/>
            <person name="Beck B."/>
            <person name="McDermott T."/>
            <person name="Woyke T."/>
            <person name="Bristow J."/>
            <person name="Eisen J."/>
            <person name="Markowitz V."/>
            <person name="Hugenholtz P."/>
            <person name="Kyrpides N."/>
            <person name="Klenk H."/>
            <person name="Cheng J."/>
        </authorList>
    </citation>
    <scope>NUCLEOTIDE SEQUENCE [LARGE SCALE GENOMIC DNA]</scope>
    <source>
        <strain evidence="7">ATCC BAA-798 / YNP1</strain>
    </source>
</reference>
<keyword evidence="3" id="KW-0813">Transport</keyword>
<dbReference type="STRING" id="525904.Tter_2218"/>
<dbReference type="KEGG" id="ttr:Tter_2218"/>
<evidence type="ECO:0000256" key="3">
    <source>
        <dbReference type="ARBA" id="ARBA00022448"/>
    </source>
</evidence>
<dbReference type="AlphaFoldDB" id="D1CH96"/>
<dbReference type="GO" id="GO:0030313">
    <property type="term" value="C:cell envelope"/>
    <property type="evidence" value="ECO:0007669"/>
    <property type="project" value="UniProtKB-SubCell"/>
</dbReference>
<dbReference type="PROSITE" id="PS51318">
    <property type="entry name" value="TAT"/>
    <property type="match status" value="1"/>
</dbReference>
<organism evidence="6 7">
    <name type="scientific">Thermobaculum terrenum (strain ATCC BAA-798 / CCMEE 7001 / YNP1)</name>
    <dbReference type="NCBI Taxonomy" id="525904"/>
    <lineage>
        <taxon>Bacteria</taxon>
        <taxon>Bacillati</taxon>
        <taxon>Chloroflexota</taxon>
        <taxon>Chloroflexia</taxon>
        <taxon>Candidatus Thermobaculales</taxon>
        <taxon>Candidatus Thermobaculaceae</taxon>
        <taxon>Thermobaculum</taxon>
    </lineage>
</organism>
<dbReference type="InterPro" id="IPR006059">
    <property type="entry name" value="SBP"/>
</dbReference>
<dbReference type="InterPro" id="IPR006311">
    <property type="entry name" value="TAT_signal"/>
</dbReference>
<dbReference type="Gene3D" id="3.40.190.10">
    <property type="entry name" value="Periplasmic binding protein-like II"/>
    <property type="match status" value="1"/>
</dbReference>
<dbReference type="InterPro" id="IPR050490">
    <property type="entry name" value="Bact_solute-bd_prot1"/>
</dbReference>
<accession>D1CH96</accession>
<dbReference type="EMBL" id="CP001826">
    <property type="protein sequence ID" value="ACZ43117.1"/>
    <property type="molecule type" value="Genomic_DNA"/>
</dbReference>
<evidence type="ECO:0000313" key="6">
    <source>
        <dbReference type="EMBL" id="ACZ43117.1"/>
    </source>
</evidence>
<feature type="compositionally biased region" description="Low complexity" evidence="5">
    <location>
        <begin position="41"/>
        <end position="60"/>
    </location>
</feature>
<dbReference type="HOGENOM" id="CLU_031285_10_5_0"/>
<comment type="similarity">
    <text evidence="2">Belongs to the bacterial solute-binding protein 1 family.</text>
</comment>
<dbReference type="PANTHER" id="PTHR43649:SF31">
    <property type="entry name" value="SN-GLYCEROL-3-PHOSPHATE-BINDING PERIPLASMIC PROTEIN UGPB"/>
    <property type="match status" value="1"/>
</dbReference>
<dbReference type="PROSITE" id="PS51257">
    <property type="entry name" value="PROKAR_LIPOPROTEIN"/>
    <property type="match status" value="1"/>
</dbReference>
<dbReference type="PANTHER" id="PTHR43649">
    <property type="entry name" value="ARABINOSE-BINDING PROTEIN-RELATED"/>
    <property type="match status" value="1"/>
</dbReference>
<evidence type="ECO:0000256" key="2">
    <source>
        <dbReference type="ARBA" id="ARBA00008520"/>
    </source>
</evidence>
<dbReference type="RefSeq" id="WP_012876148.1">
    <property type="nucleotide sequence ID" value="NC_013526.1"/>
</dbReference>
<dbReference type="eggNOG" id="COG1653">
    <property type="taxonomic scope" value="Bacteria"/>
</dbReference>
<comment type="subcellular location">
    <subcellularLocation>
        <location evidence="1">Cell envelope</location>
    </subcellularLocation>
</comment>
<dbReference type="OrthoDB" id="362670at2"/>
<keyword evidence="4" id="KW-0732">Signal</keyword>
<name>D1CH96_THET1</name>
<evidence type="ECO:0000256" key="1">
    <source>
        <dbReference type="ARBA" id="ARBA00004196"/>
    </source>
</evidence>
<keyword evidence="7" id="KW-1185">Reference proteome</keyword>
<evidence type="ECO:0000313" key="7">
    <source>
        <dbReference type="Proteomes" id="UP000000323"/>
    </source>
</evidence>
<evidence type="ECO:0000256" key="4">
    <source>
        <dbReference type="ARBA" id="ARBA00022729"/>
    </source>
</evidence>
<sequence>MTDSRLSRRQFLTHTGRLALGVATTSLLAGCGSNAGGGASTPGASPTSPSGGTSQGGTTTISMMGWGSPLEKQNVQKGLDMFQQQHPDIKVKWIHVPQDYFTKLKTALAGGTPPDVFWTGNLADYVSRGVVMDITSYVEQDPVIGKPDYFIEPQEKERATINGKWFGIGSCWVIHHLYYNSDILEKAGVEPPSPEPKKAWTWEEFLENCRKLTVDASGKHPGQPGFDPSKVQQWGVSWPTWSLPRDVLVFSNGGEAFTPDYKCHLGEPEAMEAIQALADLAIKHQVAPQAAQMQQLGMSSWQMLASGKLAILVDGSWALQDISKMNFKFGCGVLPKMKKVVTEAQAHCHVICSRTKHPDAAWQLLRFLSSDDYQLGLCKAGLWLPSHTSLLTEDGLKRWITPGVHPEGYDKIATEYLLKYSKNYFYPAGFEQADQILTSALDPVWIGKMTVQEAFKKTNAIGQVNQVLQQAKAKLEAQL</sequence>
<protein>
    <submittedName>
        <fullName evidence="6">Extracellular solute-binding protein family 1</fullName>
    </submittedName>
</protein>
<evidence type="ECO:0000256" key="5">
    <source>
        <dbReference type="SAM" id="MobiDB-lite"/>
    </source>
</evidence>
<dbReference type="Proteomes" id="UP000000323">
    <property type="component" value="Chromosome 2"/>
</dbReference>
<gene>
    <name evidence="6" type="ordered locus">Tter_2218</name>
</gene>